<comment type="caution">
    <text evidence="3">The sequence shown here is derived from an EMBL/GenBank/DDBJ whole genome shotgun (WGS) entry which is preliminary data.</text>
</comment>
<dbReference type="Pfam" id="PF01546">
    <property type="entry name" value="Peptidase_M20"/>
    <property type="match status" value="1"/>
</dbReference>
<dbReference type="Proteomes" id="UP000777002">
    <property type="component" value="Unassembled WGS sequence"/>
</dbReference>
<gene>
    <name evidence="3" type="ORF">H5985_04315</name>
</gene>
<sequence length="398" mass="43236">MKSIERINELTTEFTAIRRDFHRHPELSHHEWKTAEKIADFLKLWGYEVHCGIGGAGVVGIIRNGTSNKCISIRADMDALPVTEANLFAHASTTPGVMHACGHDGHMAMALLTARYLAETKRFDGKVQFVFQPSEEQDGGASDMVNDGLFERFPTDCIIACHNWPDIPEGKIGINYQTIMASCNAFKITVKGRGSHGAMPNESIDPVFVAVQIVNCLQAIITRQKNPLDAAVLSICKLCAGKTYNVIPDSAEIEGTVRTFSEAVTTLIAENMEKIAHQVALAFGAQCEVHFVRQVPPVSNRSEIVSAIENAAIELFGSTSVVSQAPVMPSEDFGVYLKHRPGALFFIGNGEGSHRVAGHGEGPCSLHNPSYDFNDAILPIGAGLFVTVVENYLSNTKN</sequence>
<organism evidence="3 4">
    <name type="scientific">Parasutterella secunda</name>
    <dbReference type="NCBI Taxonomy" id="626947"/>
    <lineage>
        <taxon>Bacteria</taxon>
        <taxon>Pseudomonadati</taxon>
        <taxon>Pseudomonadota</taxon>
        <taxon>Betaproteobacteria</taxon>
        <taxon>Burkholderiales</taxon>
        <taxon>Sutterellaceae</taxon>
        <taxon>Parasutterella</taxon>
    </lineage>
</organism>
<dbReference type="Gene3D" id="3.40.630.10">
    <property type="entry name" value="Zn peptidases"/>
    <property type="match status" value="1"/>
</dbReference>
<dbReference type="RefSeq" id="WP_205050088.1">
    <property type="nucleotide sequence ID" value="NZ_JACJKX010000006.1"/>
</dbReference>
<dbReference type="InterPro" id="IPR002933">
    <property type="entry name" value="Peptidase_M20"/>
</dbReference>
<evidence type="ECO:0000256" key="1">
    <source>
        <dbReference type="ARBA" id="ARBA00022801"/>
    </source>
</evidence>
<dbReference type="PANTHER" id="PTHR11014">
    <property type="entry name" value="PEPTIDASE M20 FAMILY MEMBER"/>
    <property type="match status" value="1"/>
</dbReference>
<accession>A0ABS2GSQ4</accession>
<dbReference type="PANTHER" id="PTHR11014:SF63">
    <property type="entry name" value="METALLOPEPTIDASE, PUTATIVE (AFU_ORTHOLOGUE AFUA_6G09600)-RELATED"/>
    <property type="match status" value="1"/>
</dbReference>
<evidence type="ECO:0000313" key="3">
    <source>
        <dbReference type="EMBL" id="MBM6928491.1"/>
    </source>
</evidence>
<feature type="domain" description="Peptidase M20 dimerisation" evidence="2">
    <location>
        <begin position="186"/>
        <end position="277"/>
    </location>
</feature>
<reference evidence="3 4" key="1">
    <citation type="journal article" date="2021" name="Sci. Rep.">
        <title>The distribution of antibiotic resistance genes in chicken gut microbiota commensals.</title>
        <authorList>
            <person name="Juricova H."/>
            <person name="Matiasovicova J."/>
            <person name="Kubasova T."/>
            <person name="Cejkova D."/>
            <person name="Rychlik I."/>
        </authorList>
    </citation>
    <scope>NUCLEOTIDE SEQUENCE [LARGE SCALE GENOMIC DNA]</scope>
    <source>
        <strain evidence="3 4">An562</strain>
    </source>
</reference>
<dbReference type="EMBL" id="JACJKX010000006">
    <property type="protein sequence ID" value="MBM6928491.1"/>
    <property type="molecule type" value="Genomic_DNA"/>
</dbReference>
<proteinExistence type="predicted"/>
<dbReference type="NCBIfam" id="TIGR01891">
    <property type="entry name" value="amidohydrolases"/>
    <property type="match status" value="1"/>
</dbReference>
<dbReference type="InterPro" id="IPR011650">
    <property type="entry name" value="Peptidase_M20_dimer"/>
</dbReference>
<protein>
    <submittedName>
        <fullName evidence="3">Amidohydrolase</fullName>
    </submittedName>
</protein>
<dbReference type="PIRSF" id="PIRSF005962">
    <property type="entry name" value="Pept_M20D_amidohydro"/>
    <property type="match status" value="1"/>
</dbReference>
<dbReference type="InterPro" id="IPR036264">
    <property type="entry name" value="Bact_exopeptidase_dim_dom"/>
</dbReference>
<dbReference type="InterPro" id="IPR017439">
    <property type="entry name" value="Amidohydrolase"/>
</dbReference>
<dbReference type="Pfam" id="PF07687">
    <property type="entry name" value="M20_dimer"/>
    <property type="match status" value="1"/>
</dbReference>
<evidence type="ECO:0000259" key="2">
    <source>
        <dbReference type="Pfam" id="PF07687"/>
    </source>
</evidence>
<evidence type="ECO:0000313" key="4">
    <source>
        <dbReference type="Proteomes" id="UP000777002"/>
    </source>
</evidence>
<keyword evidence="4" id="KW-1185">Reference proteome</keyword>
<dbReference type="SUPFAM" id="SSF55031">
    <property type="entry name" value="Bacterial exopeptidase dimerisation domain"/>
    <property type="match status" value="1"/>
</dbReference>
<dbReference type="Gene3D" id="3.30.70.360">
    <property type="match status" value="1"/>
</dbReference>
<dbReference type="SUPFAM" id="SSF53187">
    <property type="entry name" value="Zn-dependent exopeptidases"/>
    <property type="match status" value="1"/>
</dbReference>
<name>A0ABS2GSQ4_9BURK</name>
<keyword evidence="1" id="KW-0378">Hydrolase</keyword>